<dbReference type="GO" id="GO:0046872">
    <property type="term" value="F:metal ion binding"/>
    <property type="evidence" value="ECO:0007669"/>
    <property type="project" value="UniProtKB-UniRule"/>
</dbReference>
<dbReference type="InterPro" id="IPR058240">
    <property type="entry name" value="rSAM_sf"/>
</dbReference>
<dbReference type="InterPro" id="IPR004559">
    <property type="entry name" value="HemW-like"/>
</dbReference>
<evidence type="ECO:0000313" key="5">
    <source>
        <dbReference type="EMBL" id="VFJ51833.1"/>
    </source>
</evidence>
<dbReference type="Pfam" id="PF06969">
    <property type="entry name" value="HemN_C"/>
    <property type="match status" value="1"/>
</dbReference>
<dbReference type="InterPro" id="IPR007197">
    <property type="entry name" value="rSAM"/>
</dbReference>
<dbReference type="GO" id="GO:0004109">
    <property type="term" value="F:coproporphyrinogen oxidase activity"/>
    <property type="evidence" value="ECO:0007669"/>
    <property type="project" value="InterPro"/>
</dbReference>
<dbReference type="InterPro" id="IPR006638">
    <property type="entry name" value="Elp3/MiaA/NifB-like_rSAM"/>
</dbReference>
<dbReference type="GO" id="GO:0005737">
    <property type="term" value="C:cytoplasm"/>
    <property type="evidence" value="ECO:0007669"/>
    <property type="project" value="UniProtKB-SubCell"/>
</dbReference>
<proteinExistence type="inferred from homology"/>
<evidence type="ECO:0000256" key="1">
    <source>
        <dbReference type="ARBA" id="ARBA00006100"/>
    </source>
</evidence>
<dbReference type="EMBL" id="CAADFD010000010">
    <property type="protein sequence ID" value="VFJ51833.1"/>
    <property type="molecule type" value="Genomic_DNA"/>
</dbReference>
<evidence type="ECO:0000259" key="3">
    <source>
        <dbReference type="PROSITE" id="PS51918"/>
    </source>
</evidence>
<dbReference type="Pfam" id="PF04055">
    <property type="entry name" value="Radical_SAM"/>
    <property type="match status" value="1"/>
</dbReference>
<comment type="function">
    <text evidence="2">Probably acts as a heme chaperone, transferring heme to an unknown acceptor. Binds one molecule of heme per monomer, possibly covalently. Binds 1 [4Fe-4S] cluster. The cluster is coordinated with 3 cysteines and an exchangeable S-adenosyl-L-methionine.</text>
</comment>
<dbReference type="PANTHER" id="PTHR13932:SF5">
    <property type="entry name" value="RADICAL S-ADENOSYL METHIONINE DOMAIN-CONTAINING PROTEIN 1, MITOCHONDRIAL"/>
    <property type="match status" value="1"/>
</dbReference>
<dbReference type="GO" id="GO:0006779">
    <property type="term" value="P:porphyrin-containing compound biosynthetic process"/>
    <property type="evidence" value="ECO:0007669"/>
    <property type="project" value="InterPro"/>
</dbReference>
<keyword evidence="2" id="KW-0411">Iron-sulfur</keyword>
<dbReference type="InterPro" id="IPR023404">
    <property type="entry name" value="rSAM_horseshoe"/>
</dbReference>
<evidence type="ECO:0000313" key="4">
    <source>
        <dbReference type="EMBL" id="VFJ48048.1"/>
    </source>
</evidence>
<protein>
    <recommendedName>
        <fullName evidence="2">Heme chaperone HemW</fullName>
    </recommendedName>
</protein>
<dbReference type="EMBL" id="CAADEW010000018">
    <property type="protein sequence ID" value="VFJ48048.1"/>
    <property type="molecule type" value="Genomic_DNA"/>
</dbReference>
<dbReference type="SFLD" id="SFLDG01082">
    <property type="entry name" value="B12-binding_domain_containing"/>
    <property type="match status" value="1"/>
</dbReference>
<dbReference type="PROSITE" id="PS51918">
    <property type="entry name" value="RADICAL_SAM"/>
    <property type="match status" value="1"/>
</dbReference>
<dbReference type="GO" id="GO:0051539">
    <property type="term" value="F:4 iron, 4 sulfur cluster binding"/>
    <property type="evidence" value="ECO:0007669"/>
    <property type="project" value="UniProtKB-UniRule"/>
</dbReference>
<sequence length="435" mass="49617">MSTEKPSHLQTSRRGFITNLASSRKGFVTNYPNFQHWRKTTAEEIFAAKPLNIYVHIPFCAQQCAYCYYRTITGSRKSEIDRYVDALCREIDLATRRFHLGERPVISVYFGGGTPTLISGENLSKITETLHRNLNIADDCEFTVEGEPVTLIQKKADTLKELGVNRISLGVQSLCDDVIKLSNRQDTEKKVLRAIQIAKNTGAIVNIDLMSGLAGETSETWAYTIARVLETDVESITVYKTELYANTQYFKDARNNKLELPSDEQELEFMRYALEQFEPARYLPWCFFTFTKEGRYEHIHAPSIWRGEDYFPFGTSAFGRLGDWLFQNTNEVEKYVSLVEADESPIHRGHCMTSMDKMVRDVVLGMKLINLDLKQFREKYGFSLDSFCASTIAELESDGFLSRSEDEIRLTSKGILHGDYVGKSLGKSLMESQPC</sequence>
<dbReference type="SMART" id="SM00729">
    <property type="entry name" value="Elp3"/>
    <property type="match status" value="1"/>
</dbReference>
<dbReference type="CDD" id="cd01335">
    <property type="entry name" value="Radical_SAM"/>
    <property type="match status" value="1"/>
</dbReference>
<dbReference type="SUPFAM" id="SSF102114">
    <property type="entry name" value="Radical SAM enzymes"/>
    <property type="match status" value="1"/>
</dbReference>
<dbReference type="InterPro" id="IPR034505">
    <property type="entry name" value="Coproporphyrinogen-III_oxidase"/>
</dbReference>
<dbReference type="AlphaFoldDB" id="A0A450SFX1"/>
<keyword evidence="2" id="KW-0349">Heme</keyword>
<dbReference type="InterPro" id="IPR010723">
    <property type="entry name" value="HemN_C"/>
</dbReference>
<comment type="similarity">
    <text evidence="1">Belongs to the anaerobic coproporphyrinogen-III oxidase family. HemW subfamily.</text>
</comment>
<dbReference type="SFLD" id="SFLDF00562">
    <property type="entry name" value="HemN-like__clustered_with_heat"/>
    <property type="match status" value="1"/>
</dbReference>
<reference evidence="5" key="1">
    <citation type="submission" date="2019-02" db="EMBL/GenBank/DDBJ databases">
        <authorList>
            <person name="Gruber-Vodicka R. H."/>
            <person name="Seah K. B. B."/>
        </authorList>
    </citation>
    <scope>NUCLEOTIDE SEQUENCE</scope>
    <source>
        <strain evidence="5">BECK_BZ106</strain>
        <strain evidence="4">BECK_BZ15</strain>
    </source>
</reference>
<dbReference type="SFLD" id="SFLDG01065">
    <property type="entry name" value="anaerobic_coproporphyrinogen-I"/>
    <property type="match status" value="1"/>
</dbReference>
<dbReference type="PANTHER" id="PTHR13932">
    <property type="entry name" value="COPROPORPHYRINIGEN III OXIDASE"/>
    <property type="match status" value="1"/>
</dbReference>
<accession>A0A450SFX1</accession>
<feature type="domain" description="Radical SAM core" evidence="3">
    <location>
        <begin position="45"/>
        <end position="287"/>
    </location>
</feature>
<keyword evidence="2" id="KW-0479">Metal-binding</keyword>
<dbReference type="NCBIfam" id="TIGR00539">
    <property type="entry name" value="hemN_rel"/>
    <property type="match status" value="1"/>
</dbReference>
<comment type="subcellular location">
    <subcellularLocation>
        <location evidence="2">Cytoplasm</location>
    </subcellularLocation>
</comment>
<dbReference type="Gene3D" id="3.80.30.20">
    <property type="entry name" value="tm_1862 like domain"/>
    <property type="match status" value="1"/>
</dbReference>
<keyword evidence="2" id="KW-0408">Iron</keyword>
<keyword evidence="2" id="KW-0143">Chaperone</keyword>
<keyword evidence="2" id="KW-0004">4Fe-4S</keyword>
<keyword evidence="2" id="KW-0949">S-adenosyl-L-methionine</keyword>
<name>A0A450SFX1_9GAMM</name>
<dbReference type="SFLD" id="SFLDS00029">
    <property type="entry name" value="Radical_SAM"/>
    <property type="match status" value="1"/>
</dbReference>
<organism evidence="5">
    <name type="scientific">Candidatus Kentrum sp. FW</name>
    <dbReference type="NCBI Taxonomy" id="2126338"/>
    <lineage>
        <taxon>Bacteria</taxon>
        <taxon>Pseudomonadati</taxon>
        <taxon>Pseudomonadota</taxon>
        <taxon>Gammaproteobacteria</taxon>
        <taxon>Candidatus Kentrum</taxon>
    </lineage>
</organism>
<keyword evidence="2" id="KW-0963">Cytoplasm</keyword>
<gene>
    <name evidence="4" type="ORF">BECKFW1821A_GA0114235_101828</name>
    <name evidence="5" type="ORF">BECKFW1821B_GA0114236_101032</name>
</gene>
<evidence type="ECO:0000256" key="2">
    <source>
        <dbReference type="RuleBase" id="RU364116"/>
    </source>
</evidence>